<evidence type="ECO:0000313" key="4">
    <source>
        <dbReference type="Proteomes" id="UP000001880"/>
    </source>
</evidence>
<dbReference type="HOGENOM" id="CLU_023205_2_3_7"/>
<dbReference type="SUPFAM" id="SSF51430">
    <property type="entry name" value="NAD(P)-linked oxidoreductase"/>
    <property type="match status" value="1"/>
</dbReference>
<dbReference type="GO" id="GO:0005829">
    <property type="term" value="C:cytosol"/>
    <property type="evidence" value="ECO:0007669"/>
    <property type="project" value="UniProtKB-ARBA"/>
</dbReference>
<name>D0LM86_HALO1</name>
<dbReference type="AlphaFoldDB" id="D0LM86"/>
<dbReference type="KEGG" id="hoh:Hoch_4295"/>
<proteinExistence type="predicted"/>
<dbReference type="CDD" id="cd19149">
    <property type="entry name" value="AKR_AKR11B2"/>
    <property type="match status" value="1"/>
</dbReference>
<dbReference type="InterPro" id="IPR023210">
    <property type="entry name" value="NADP_OxRdtase_dom"/>
</dbReference>
<dbReference type="eggNOG" id="COG0667">
    <property type="taxonomic scope" value="Bacteria"/>
</dbReference>
<keyword evidence="1" id="KW-0560">Oxidoreductase</keyword>
<dbReference type="GO" id="GO:0016491">
    <property type="term" value="F:oxidoreductase activity"/>
    <property type="evidence" value="ECO:0007669"/>
    <property type="project" value="UniProtKB-KW"/>
</dbReference>
<dbReference type="STRING" id="502025.Hoch_4295"/>
<dbReference type="InterPro" id="IPR050523">
    <property type="entry name" value="AKR_Detox_Biosynth"/>
</dbReference>
<evidence type="ECO:0000313" key="3">
    <source>
        <dbReference type="EMBL" id="ACY16792.1"/>
    </source>
</evidence>
<dbReference type="FunFam" id="3.20.20.100:FF:000004">
    <property type="entry name" value="Oxidoreductase, aldo/keto reductase"/>
    <property type="match status" value="1"/>
</dbReference>
<dbReference type="RefSeq" id="WP_012829390.1">
    <property type="nucleotide sequence ID" value="NC_013440.1"/>
</dbReference>
<dbReference type="Proteomes" id="UP000001880">
    <property type="component" value="Chromosome"/>
</dbReference>
<gene>
    <name evidence="3" type="ordered locus">Hoch_4295</name>
</gene>
<dbReference type="Gene3D" id="3.20.20.100">
    <property type="entry name" value="NADP-dependent oxidoreductase domain"/>
    <property type="match status" value="1"/>
</dbReference>
<protein>
    <submittedName>
        <fullName evidence="3">Aldo/keto reductase</fullName>
    </submittedName>
</protein>
<dbReference type="InterPro" id="IPR036812">
    <property type="entry name" value="NAD(P)_OxRdtase_dom_sf"/>
</dbReference>
<evidence type="ECO:0000259" key="2">
    <source>
        <dbReference type="Pfam" id="PF00248"/>
    </source>
</evidence>
<dbReference type="Pfam" id="PF00248">
    <property type="entry name" value="Aldo_ket_red"/>
    <property type="match status" value="1"/>
</dbReference>
<feature type="domain" description="NADP-dependent oxidoreductase" evidence="2">
    <location>
        <begin position="16"/>
        <end position="316"/>
    </location>
</feature>
<evidence type="ECO:0000256" key="1">
    <source>
        <dbReference type="ARBA" id="ARBA00023002"/>
    </source>
</evidence>
<reference evidence="3 4" key="1">
    <citation type="journal article" date="2010" name="Stand. Genomic Sci.">
        <title>Complete genome sequence of Haliangium ochraceum type strain (SMP-2).</title>
        <authorList>
            <consortium name="US DOE Joint Genome Institute (JGI-PGF)"/>
            <person name="Ivanova N."/>
            <person name="Daum C."/>
            <person name="Lang E."/>
            <person name="Abt B."/>
            <person name="Kopitz M."/>
            <person name="Saunders E."/>
            <person name="Lapidus A."/>
            <person name="Lucas S."/>
            <person name="Glavina Del Rio T."/>
            <person name="Nolan M."/>
            <person name="Tice H."/>
            <person name="Copeland A."/>
            <person name="Cheng J.F."/>
            <person name="Chen F."/>
            <person name="Bruce D."/>
            <person name="Goodwin L."/>
            <person name="Pitluck S."/>
            <person name="Mavromatis K."/>
            <person name="Pati A."/>
            <person name="Mikhailova N."/>
            <person name="Chen A."/>
            <person name="Palaniappan K."/>
            <person name="Land M."/>
            <person name="Hauser L."/>
            <person name="Chang Y.J."/>
            <person name="Jeffries C.D."/>
            <person name="Detter J.C."/>
            <person name="Brettin T."/>
            <person name="Rohde M."/>
            <person name="Goker M."/>
            <person name="Bristow J."/>
            <person name="Markowitz V."/>
            <person name="Eisen J.A."/>
            <person name="Hugenholtz P."/>
            <person name="Kyrpides N.C."/>
            <person name="Klenk H.P."/>
        </authorList>
    </citation>
    <scope>NUCLEOTIDE SEQUENCE [LARGE SCALE GENOMIC DNA]</scope>
    <source>
        <strain evidence="4">DSM 14365 / CIP 107738 / JCM 11303 / AJ 13395 / SMP-2</strain>
    </source>
</reference>
<dbReference type="PANTHER" id="PTHR43364:SF4">
    <property type="entry name" value="NAD(P)-LINKED OXIDOREDUCTASE SUPERFAMILY PROTEIN"/>
    <property type="match status" value="1"/>
</dbReference>
<organism evidence="3 4">
    <name type="scientific">Haliangium ochraceum (strain DSM 14365 / JCM 11303 / SMP-2)</name>
    <dbReference type="NCBI Taxonomy" id="502025"/>
    <lineage>
        <taxon>Bacteria</taxon>
        <taxon>Pseudomonadati</taxon>
        <taxon>Myxococcota</taxon>
        <taxon>Polyangia</taxon>
        <taxon>Haliangiales</taxon>
        <taxon>Kofleriaceae</taxon>
        <taxon>Haliangium</taxon>
    </lineage>
</organism>
<sequence length="327" mass="35387">MKTRPLGPSGIEASVIALGAWAIGGWMWGGADENDAIRTIHAAIDAGVNFIDTAAVYGFGASEELVGKAIAERRGEVVLATKCGMVWNTDKGKHAFDSEGKSIYRYLAASSIREEVELSLRRLGVETIDLYQTHWQDPTTPIAETMETLLALKQAGKIRAIGVSNASVEQMNEYMSAGQLDADQESYSMLDRKLDAEQLPYCAKHGIAVLAYSPMARGLLTGKVTPERSFPEGDHRATHPLFSVDNRKQVQALLERCQPVAERHGITLAQLSVAWALHQGGMTHALVGARTPEQAIENAKAGTVELNEDDLATMADALSAYQPPQKS</sequence>
<dbReference type="PANTHER" id="PTHR43364">
    <property type="entry name" value="NADH-SPECIFIC METHYLGLYOXAL REDUCTASE-RELATED"/>
    <property type="match status" value="1"/>
</dbReference>
<keyword evidence="4" id="KW-1185">Reference proteome</keyword>
<dbReference type="EMBL" id="CP001804">
    <property type="protein sequence ID" value="ACY16792.1"/>
    <property type="molecule type" value="Genomic_DNA"/>
</dbReference>
<accession>D0LM86</accession>
<dbReference type="OrthoDB" id="5523216at2"/>